<dbReference type="Pfam" id="PF07690">
    <property type="entry name" value="MFS_1"/>
    <property type="match status" value="1"/>
</dbReference>
<feature type="transmembrane region" description="Helical" evidence="5">
    <location>
        <begin position="109"/>
        <end position="126"/>
    </location>
</feature>
<dbReference type="OrthoDB" id="298858at2759"/>
<feature type="transmembrane region" description="Helical" evidence="5">
    <location>
        <begin position="409"/>
        <end position="429"/>
    </location>
</feature>
<evidence type="ECO:0000256" key="1">
    <source>
        <dbReference type="ARBA" id="ARBA00004141"/>
    </source>
</evidence>
<dbReference type="Proteomes" id="UP000054937">
    <property type="component" value="Unassembled WGS sequence"/>
</dbReference>
<evidence type="ECO:0000313" key="6">
    <source>
        <dbReference type="EMBL" id="KRX05105.1"/>
    </source>
</evidence>
<evidence type="ECO:0000256" key="5">
    <source>
        <dbReference type="SAM" id="Phobius"/>
    </source>
</evidence>
<feature type="transmembrane region" description="Helical" evidence="5">
    <location>
        <begin position="202"/>
        <end position="221"/>
    </location>
</feature>
<evidence type="ECO:0000256" key="2">
    <source>
        <dbReference type="ARBA" id="ARBA00022692"/>
    </source>
</evidence>
<protein>
    <submittedName>
        <fullName evidence="6">Major facilitator superfamily domain, general substrate transporter</fullName>
    </submittedName>
</protein>
<feature type="transmembrane region" description="Helical" evidence="5">
    <location>
        <begin position="166"/>
        <end position="190"/>
    </location>
</feature>
<dbReference type="InterPro" id="IPR036259">
    <property type="entry name" value="MFS_trans_sf"/>
</dbReference>
<feature type="transmembrane region" description="Helical" evidence="5">
    <location>
        <begin position="84"/>
        <end position="103"/>
    </location>
</feature>
<evidence type="ECO:0000256" key="3">
    <source>
        <dbReference type="ARBA" id="ARBA00022989"/>
    </source>
</evidence>
<feature type="transmembrane region" description="Helical" evidence="5">
    <location>
        <begin position="253"/>
        <end position="278"/>
    </location>
</feature>
<name>A0A0V0QSF6_PSEPJ</name>
<accession>A0A0V0QSF6</accession>
<feature type="transmembrane region" description="Helical" evidence="5">
    <location>
        <begin position="380"/>
        <end position="403"/>
    </location>
</feature>
<dbReference type="PANTHER" id="PTHR10924:SF6">
    <property type="entry name" value="SOLUTE CARRIER FAMILY 49 MEMBER A3"/>
    <property type="match status" value="1"/>
</dbReference>
<dbReference type="EMBL" id="LDAU01000110">
    <property type="protein sequence ID" value="KRX05105.1"/>
    <property type="molecule type" value="Genomic_DNA"/>
</dbReference>
<dbReference type="OMA" id="IRMSIMI"/>
<keyword evidence="7" id="KW-1185">Reference proteome</keyword>
<feature type="transmembrane region" description="Helical" evidence="5">
    <location>
        <begin position="290"/>
        <end position="310"/>
    </location>
</feature>
<keyword evidence="4 5" id="KW-0472">Membrane</keyword>
<organism evidence="6 7">
    <name type="scientific">Pseudocohnilembus persalinus</name>
    <name type="common">Ciliate</name>
    <dbReference type="NCBI Taxonomy" id="266149"/>
    <lineage>
        <taxon>Eukaryota</taxon>
        <taxon>Sar</taxon>
        <taxon>Alveolata</taxon>
        <taxon>Ciliophora</taxon>
        <taxon>Intramacronucleata</taxon>
        <taxon>Oligohymenophorea</taxon>
        <taxon>Scuticociliatia</taxon>
        <taxon>Philasterida</taxon>
        <taxon>Pseudocohnilembidae</taxon>
        <taxon>Pseudocohnilembus</taxon>
    </lineage>
</organism>
<dbReference type="GO" id="GO:0022857">
    <property type="term" value="F:transmembrane transporter activity"/>
    <property type="evidence" value="ECO:0007669"/>
    <property type="project" value="InterPro"/>
</dbReference>
<dbReference type="InterPro" id="IPR011701">
    <property type="entry name" value="MFS"/>
</dbReference>
<proteinExistence type="predicted"/>
<dbReference type="InParanoid" id="A0A0V0QSF6"/>
<sequence length="471" mass="52095">MFKSQDIEKSKGVSNQSEPSLISRTVAHSKIYLTQQYEEYPYRWINFVIFLLACLVQAISMHAFTPVANQIKNIYNIQSSSVTLPALLFMVVSPPAMIIANFITDKFGTTVGGLLLIIGTGLKCLVNKGFIFVYIGSCVNGAANNLILNSPSKVASNWFKPVNSGLIGVFFTLAILTSTTWGVFIPPFFINQTSNETSVFNLLFFEFILTSSAMILMIVLLKESPPTPPSQVSKEEKASFLPQIKILFSNKNYILIFLVMGLLLGGYSGFISVIAFYFKPYDIDSNSTSLMILGCTIGGAFSSIIVGFYIKKTKKLKFTAIIGLLGSLSMFALIQLTLNIIPNFALLCVAFTITGCTVFPVIPCLLELGSEVSYPVSQPIATGFLFCSQQIFGFIIGFLSSYILEISEIWAYIYFQAIFIFAFVLMIMVKEEFLRTKQNLCSTINIEGDIDAIEEIDIQDITEQLSVQGIL</sequence>
<comment type="subcellular location">
    <subcellularLocation>
        <location evidence="1">Membrane</location>
        <topology evidence="1">Multi-pass membrane protein</topology>
    </subcellularLocation>
</comment>
<dbReference type="SUPFAM" id="SSF103473">
    <property type="entry name" value="MFS general substrate transporter"/>
    <property type="match status" value="1"/>
</dbReference>
<feature type="transmembrane region" description="Helical" evidence="5">
    <location>
        <begin position="44"/>
        <end position="64"/>
    </location>
</feature>
<dbReference type="GO" id="GO:0016020">
    <property type="term" value="C:membrane"/>
    <property type="evidence" value="ECO:0007669"/>
    <property type="project" value="UniProtKB-SubCell"/>
</dbReference>
<evidence type="ECO:0000313" key="7">
    <source>
        <dbReference type="Proteomes" id="UP000054937"/>
    </source>
</evidence>
<keyword evidence="3 5" id="KW-1133">Transmembrane helix</keyword>
<feature type="transmembrane region" description="Helical" evidence="5">
    <location>
        <begin position="344"/>
        <end position="368"/>
    </location>
</feature>
<dbReference type="InterPro" id="IPR049680">
    <property type="entry name" value="FLVCR1-2_SLC49-like"/>
</dbReference>
<keyword evidence="2 5" id="KW-0812">Transmembrane</keyword>
<dbReference type="PANTHER" id="PTHR10924">
    <property type="entry name" value="MAJOR FACILITATOR SUPERFAMILY PROTEIN-RELATED"/>
    <property type="match status" value="1"/>
</dbReference>
<reference evidence="6 7" key="1">
    <citation type="journal article" date="2015" name="Sci. Rep.">
        <title>Genome of the facultative scuticociliatosis pathogen Pseudocohnilembus persalinus provides insight into its virulence through horizontal gene transfer.</title>
        <authorList>
            <person name="Xiong J."/>
            <person name="Wang G."/>
            <person name="Cheng J."/>
            <person name="Tian M."/>
            <person name="Pan X."/>
            <person name="Warren A."/>
            <person name="Jiang C."/>
            <person name="Yuan D."/>
            <person name="Miao W."/>
        </authorList>
    </citation>
    <scope>NUCLEOTIDE SEQUENCE [LARGE SCALE GENOMIC DNA]</scope>
    <source>
        <strain evidence="6">36N120E</strain>
    </source>
</reference>
<evidence type="ECO:0000256" key="4">
    <source>
        <dbReference type="ARBA" id="ARBA00023136"/>
    </source>
</evidence>
<feature type="transmembrane region" description="Helical" evidence="5">
    <location>
        <begin position="317"/>
        <end position="338"/>
    </location>
</feature>
<comment type="caution">
    <text evidence="6">The sequence shown here is derived from an EMBL/GenBank/DDBJ whole genome shotgun (WGS) entry which is preliminary data.</text>
</comment>
<dbReference type="AlphaFoldDB" id="A0A0V0QSF6"/>
<gene>
    <name evidence="6" type="ORF">PPERSA_06739</name>
</gene>
<dbReference type="Gene3D" id="1.20.1250.20">
    <property type="entry name" value="MFS general substrate transporter like domains"/>
    <property type="match status" value="1"/>
</dbReference>